<dbReference type="GO" id="GO:0006338">
    <property type="term" value="P:chromatin remodeling"/>
    <property type="evidence" value="ECO:0007669"/>
    <property type="project" value="InterPro"/>
</dbReference>
<dbReference type="SUPFAM" id="SSF46689">
    <property type="entry name" value="Homeodomain-like"/>
    <property type="match status" value="1"/>
</dbReference>
<feature type="compositionally biased region" description="Basic and acidic residues" evidence="3">
    <location>
        <begin position="38"/>
        <end position="47"/>
    </location>
</feature>
<dbReference type="AlphaFoldDB" id="A0A1I8GKA8"/>
<sequence>AEATELAETAETAEAEDAEEMMEERRGATAGVSALGRLTEHFRDRNSASRQRLKAARAAAAAARAAAASMPPTDLSADIQQPAQLELEAASGVNNSGSVSGNEDSNCIFAGSSPDLLQSASIVGDKRRRTRVFIDPATEIPKLEAWFAQESHPTSAQFAQFASALNELPFRQKQPRLEAKNVQLWFKNHRAKVKRGRLGPASAASPSSSAGGSATPLQMATAGDTAAATAAAELPT</sequence>
<dbReference type="GO" id="GO:0000981">
    <property type="term" value="F:DNA-binding transcription factor activity, RNA polymerase II-specific"/>
    <property type="evidence" value="ECO:0007669"/>
    <property type="project" value="TreeGrafter"/>
</dbReference>
<protein>
    <submittedName>
        <fullName evidence="6 7">Homeobox domain-containing protein</fullName>
    </submittedName>
</protein>
<evidence type="ECO:0000256" key="2">
    <source>
        <dbReference type="RuleBase" id="RU000682"/>
    </source>
</evidence>
<comment type="subcellular location">
    <subcellularLocation>
        <location evidence="1 2">Nucleus</location>
    </subcellularLocation>
</comment>
<dbReference type="PANTHER" id="PTHR15116:SF16">
    <property type="entry name" value="DEFECTIVE PROVENTRICULUS, ISOFORM A"/>
    <property type="match status" value="1"/>
</dbReference>
<dbReference type="PROSITE" id="PS50071">
    <property type="entry name" value="HOMEOBOX_2"/>
    <property type="match status" value="1"/>
</dbReference>
<name>A0A1I8GKA8_9PLAT</name>
<organism evidence="5 7">
    <name type="scientific">Macrostomum lignano</name>
    <dbReference type="NCBI Taxonomy" id="282301"/>
    <lineage>
        <taxon>Eukaryota</taxon>
        <taxon>Metazoa</taxon>
        <taxon>Spiralia</taxon>
        <taxon>Lophotrochozoa</taxon>
        <taxon>Platyhelminthes</taxon>
        <taxon>Rhabditophora</taxon>
        <taxon>Macrostomorpha</taxon>
        <taxon>Macrostomida</taxon>
        <taxon>Macrostomidae</taxon>
        <taxon>Macrostomum</taxon>
    </lineage>
</organism>
<feature type="DNA-binding region" description="Homeobox" evidence="1">
    <location>
        <begin position="128"/>
        <end position="197"/>
    </location>
</feature>
<reference evidence="6 7" key="1">
    <citation type="submission" date="2016-11" db="UniProtKB">
        <authorList>
            <consortium name="WormBaseParasite"/>
        </authorList>
    </citation>
    <scope>IDENTIFICATION</scope>
</reference>
<dbReference type="Pfam" id="PF00046">
    <property type="entry name" value="Homeodomain"/>
    <property type="match status" value="1"/>
</dbReference>
<feature type="compositionally biased region" description="Low complexity" evidence="3">
    <location>
        <begin position="1"/>
        <end position="10"/>
    </location>
</feature>
<evidence type="ECO:0000313" key="7">
    <source>
        <dbReference type="WBParaSite" id="maker-uti_cns_0002227-snap-gene-0.5-mRNA-1"/>
    </source>
</evidence>
<proteinExistence type="predicted"/>
<feature type="region of interest" description="Disordered" evidence="3">
    <location>
        <begin position="1"/>
        <end position="49"/>
    </location>
</feature>
<dbReference type="Proteomes" id="UP000095280">
    <property type="component" value="Unplaced"/>
</dbReference>
<evidence type="ECO:0000259" key="4">
    <source>
        <dbReference type="PROSITE" id="PS50071"/>
    </source>
</evidence>
<dbReference type="GO" id="GO:0005634">
    <property type="term" value="C:nucleus"/>
    <property type="evidence" value="ECO:0007669"/>
    <property type="project" value="UniProtKB-SubCell"/>
</dbReference>
<dbReference type="CDD" id="cd00086">
    <property type="entry name" value="homeodomain"/>
    <property type="match status" value="1"/>
</dbReference>
<dbReference type="FunFam" id="1.10.10.60:FF:000169">
    <property type="entry name" value="DNA-binding protein SATB1"/>
    <property type="match status" value="1"/>
</dbReference>
<dbReference type="Gene3D" id="1.10.10.60">
    <property type="entry name" value="Homeodomain-like"/>
    <property type="match status" value="1"/>
</dbReference>
<keyword evidence="5" id="KW-1185">Reference proteome</keyword>
<evidence type="ECO:0000313" key="6">
    <source>
        <dbReference type="WBParaSite" id="maker-uti_cns_0002046-snap-gene-0.5-mRNA-1"/>
    </source>
</evidence>
<accession>A0A1I8GKA8</accession>
<keyword evidence="1 2" id="KW-0238">DNA-binding</keyword>
<dbReference type="InterPro" id="IPR009057">
    <property type="entry name" value="Homeodomain-like_sf"/>
</dbReference>
<dbReference type="InterPro" id="IPR001356">
    <property type="entry name" value="HD"/>
</dbReference>
<evidence type="ECO:0000256" key="3">
    <source>
        <dbReference type="SAM" id="MobiDB-lite"/>
    </source>
</evidence>
<keyword evidence="1 2" id="KW-0371">Homeobox</keyword>
<dbReference type="WBParaSite" id="maker-uti_cns_0002227-snap-gene-0.5-mRNA-1">
    <property type="protein sequence ID" value="maker-uti_cns_0002227-snap-gene-0.5-mRNA-1"/>
    <property type="gene ID" value="maker-uti_cns_0002227-snap-gene-0.5"/>
</dbReference>
<dbReference type="InterPro" id="IPR039673">
    <property type="entry name" value="SATB1/SATB2"/>
</dbReference>
<evidence type="ECO:0000256" key="1">
    <source>
        <dbReference type="PROSITE-ProRule" id="PRU00108"/>
    </source>
</evidence>
<dbReference type="PANTHER" id="PTHR15116">
    <property type="entry name" value="DNA-BINDING PROTEIN SATB FAMILY MEMBER"/>
    <property type="match status" value="1"/>
</dbReference>
<feature type="domain" description="Homeobox" evidence="4">
    <location>
        <begin position="126"/>
        <end position="196"/>
    </location>
</feature>
<feature type="region of interest" description="Disordered" evidence="3">
    <location>
        <begin position="195"/>
        <end position="236"/>
    </location>
</feature>
<dbReference type="GO" id="GO:0000978">
    <property type="term" value="F:RNA polymerase II cis-regulatory region sequence-specific DNA binding"/>
    <property type="evidence" value="ECO:0007669"/>
    <property type="project" value="TreeGrafter"/>
</dbReference>
<feature type="compositionally biased region" description="Acidic residues" evidence="3">
    <location>
        <begin position="11"/>
        <end position="22"/>
    </location>
</feature>
<dbReference type="WBParaSite" id="maker-uti_cns_0002046-snap-gene-0.5-mRNA-1">
    <property type="protein sequence ID" value="maker-uti_cns_0002046-snap-gene-0.5-mRNA-1"/>
    <property type="gene ID" value="maker-uti_cns_0002046-snap-gene-0.5"/>
</dbReference>
<keyword evidence="1 2" id="KW-0539">Nucleus</keyword>
<dbReference type="SMART" id="SM00389">
    <property type="entry name" value="HOX"/>
    <property type="match status" value="1"/>
</dbReference>
<feature type="compositionally biased region" description="Low complexity" evidence="3">
    <location>
        <begin position="199"/>
        <end position="236"/>
    </location>
</feature>
<evidence type="ECO:0000313" key="5">
    <source>
        <dbReference type="Proteomes" id="UP000095280"/>
    </source>
</evidence>